<evidence type="ECO:0000256" key="3">
    <source>
        <dbReference type="SAM" id="SignalP"/>
    </source>
</evidence>
<evidence type="ECO:0000313" key="5">
    <source>
        <dbReference type="Proteomes" id="UP000075221"/>
    </source>
</evidence>
<dbReference type="OMA" id="DVEAMSW"/>
<gene>
    <name evidence="4" type="ORF">AXH35_14625</name>
</gene>
<dbReference type="EMBL" id="CP014352">
    <property type="protein sequence ID" value="AMS06505.1"/>
    <property type="molecule type" value="Genomic_DNA"/>
</dbReference>
<accession>A0AAC9AP42</accession>
<reference evidence="4 5" key="1">
    <citation type="submission" date="2016-02" db="EMBL/GenBank/DDBJ databases">
        <title>Complete Genome Sequence of Propionibacterium acidipropionici ATCC 55737.</title>
        <authorList>
            <person name="Luna Flores C.H."/>
            <person name="Nielsen L.K."/>
            <person name="Marcellin E."/>
        </authorList>
    </citation>
    <scope>NUCLEOTIDE SEQUENCE [LARGE SCALE GENOMIC DNA]</scope>
    <source>
        <strain evidence="4 5">ATCC 55737</strain>
    </source>
</reference>
<keyword evidence="3" id="KW-0732">Signal</keyword>
<organism evidence="4 5">
    <name type="scientific">Acidipropionibacterium acidipropionici</name>
    <dbReference type="NCBI Taxonomy" id="1748"/>
    <lineage>
        <taxon>Bacteria</taxon>
        <taxon>Bacillati</taxon>
        <taxon>Actinomycetota</taxon>
        <taxon>Actinomycetes</taxon>
        <taxon>Propionibacteriales</taxon>
        <taxon>Propionibacteriaceae</taxon>
        <taxon>Acidipropionibacterium</taxon>
    </lineage>
</organism>
<feature type="transmembrane region" description="Helical" evidence="2">
    <location>
        <begin position="312"/>
        <end position="333"/>
    </location>
</feature>
<proteinExistence type="predicted"/>
<sequence length="340" mass="34388">METMTSPSPERRTTRRPRGRRPHRLRQAVLSATCALGAFGLSAAPAVAAPSDITIAVSGMSTPVGAAADTGNDWYWVTDGSPSSTQSLVAVDKTGARAAKVAWQAKVQHVEALAWSSGSLYVGDIGDPDSGRDTIQVLSPLTTDGDSTSWKAWDLSYPDGPHDADAMAVSPKGNIYIITKGSSPAVYRAPASLSRSGENRMTKVADAPAGVTDAVFLPGGDTVAVRTQSQILVLDAYKWTTKASAPLKSSGGDSLSADLSGKGLLAGQKTAKLAGLDVPTGVSSASATPKPSASTSAASADSASSAGGGANLSGTVVAMGGAVVMAVLAGVVVHRVGLRR</sequence>
<dbReference type="AlphaFoldDB" id="A0AAC9AP42"/>
<feature type="compositionally biased region" description="Basic residues" evidence="1">
    <location>
        <begin position="13"/>
        <end position="22"/>
    </location>
</feature>
<name>A0AAC9AP42_9ACTN</name>
<evidence type="ECO:0000256" key="2">
    <source>
        <dbReference type="SAM" id="Phobius"/>
    </source>
</evidence>
<dbReference type="Proteomes" id="UP000075221">
    <property type="component" value="Chromosome"/>
</dbReference>
<feature type="region of interest" description="Disordered" evidence="1">
    <location>
        <begin position="279"/>
        <end position="307"/>
    </location>
</feature>
<dbReference type="SUPFAM" id="SSF63829">
    <property type="entry name" value="Calcium-dependent phosphotriesterase"/>
    <property type="match status" value="1"/>
</dbReference>
<evidence type="ECO:0008006" key="6">
    <source>
        <dbReference type="Google" id="ProtNLM"/>
    </source>
</evidence>
<feature type="chain" id="PRO_5042175667" description="WD40 repeat domain-containing protein" evidence="3">
    <location>
        <begin position="49"/>
        <end position="340"/>
    </location>
</feature>
<feature type="signal peptide" evidence="3">
    <location>
        <begin position="1"/>
        <end position="48"/>
    </location>
</feature>
<evidence type="ECO:0000313" key="4">
    <source>
        <dbReference type="EMBL" id="AMS06505.1"/>
    </source>
</evidence>
<keyword evidence="2" id="KW-0472">Membrane</keyword>
<evidence type="ECO:0000256" key="1">
    <source>
        <dbReference type="SAM" id="MobiDB-lite"/>
    </source>
</evidence>
<keyword evidence="2" id="KW-0812">Transmembrane</keyword>
<keyword evidence="2" id="KW-1133">Transmembrane helix</keyword>
<feature type="region of interest" description="Disordered" evidence="1">
    <location>
        <begin position="1"/>
        <end position="22"/>
    </location>
</feature>
<feature type="compositionally biased region" description="Low complexity" evidence="1">
    <location>
        <begin position="283"/>
        <end position="305"/>
    </location>
</feature>
<protein>
    <recommendedName>
        <fullName evidence="6">WD40 repeat domain-containing protein</fullName>
    </recommendedName>
</protein>